<dbReference type="OrthoDB" id="1688907at2759"/>
<dbReference type="GO" id="GO:0004055">
    <property type="term" value="F:argininosuccinate synthase activity"/>
    <property type="evidence" value="ECO:0007669"/>
    <property type="project" value="UniProtKB-EC"/>
</dbReference>
<dbReference type="PANTHER" id="PTHR11587">
    <property type="entry name" value="ARGININOSUCCINATE SYNTHASE"/>
    <property type="match status" value="1"/>
</dbReference>
<evidence type="ECO:0000256" key="4">
    <source>
        <dbReference type="ARBA" id="ARBA00022840"/>
    </source>
</evidence>
<keyword evidence="2 6" id="KW-0436">Ligase</keyword>
<dbReference type="EMBL" id="MU827784">
    <property type="protein sequence ID" value="KAJ7334580.1"/>
    <property type="molecule type" value="Genomic_DNA"/>
</dbReference>
<evidence type="ECO:0000256" key="1">
    <source>
        <dbReference type="ARBA" id="ARBA00005154"/>
    </source>
</evidence>
<dbReference type="GO" id="GO:0000050">
    <property type="term" value="P:urea cycle"/>
    <property type="evidence" value="ECO:0007669"/>
    <property type="project" value="TreeGrafter"/>
</dbReference>
<comment type="pathway">
    <text evidence="1">Nitrogen metabolism; urea cycle; (N(omega)-L-arginino)succinate from L-aspartate and L-citrulline: step 1/1.</text>
</comment>
<feature type="domain" description="Arginosuccinate synthase-like N-terminal" evidence="5">
    <location>
        <begin position="8"/>
        <end position="76"/>
    </location>
</feature>
<sequence length="84" mass="9322">MSGDKKTVVLAYSGGLDTSCILLWLKEQGYDVIAFMADVGQEEDFEAARQKATKLGAKKIFIEDLKEEFCQRVHISSCASKCNL</sequence>
<dbReference type="GO" id="GO:0000053">
    <property type="term" value="P:argininosuccinate metabolic process"/>
    <property type="evidence" value="ECO:0007669"/>
    <property type="project" value="TreeGrafter"/>
</dbReference>
<dbReference type="InterPro" id="IPR014729">
    <property type="entry name" value="Rossmann-like_a/b/a_fold"/>
</dbReference>
<dbReference type="InterPro" id="IPR001518">
    <property type="entry name" value="Arginosuc_synth"/>
</dbReference>
<dbReference type="PANTHER" id="PTHR11587:SF2">
    <property type="entry name" value="ARGININOSUCCINATE SYNTHASE"/>
    <property type="match status" value="1"/>
</dbReference>
<name>A0A9X0CGW4_9CNID</name>
<dbReference type="Proteomes" id="UP001163046">
    <property type="component" value="Unassembled WGS sequence"/>
</dbReference>
<organism evidence="6 7">
    <name type="scientific">Desmophyllum pertusum</name>
    <dbReference type="NCBI Taxonomy" id="174260"/>
    <lineage>
        <taxon>Eukaryota</taxon>
        <taxon>Metazoa</taxon>
        <taxon>Cnidaria</taxon>
        <taxon>Anthozoa</taxon>
        <taxon>Hexacorallia</taxon>
        <taxon>Scleractinia</taxon>
        <taxon>Caryophylliina</taxon>
        <taxon>Caryophylliidae</taxon>
        <taxon>Desmophyllum</taxon>
    </lineage>
</organism>
<keyword evidence="7" id="KW-1185">Reference proteome</keyword>
<keyword evidence="3" id="KW-0547">Nucleotide-binding</keyword>
<evidence type="ECO:0000313" key="7">
    <source>
        <dbReference type="Proteomes" id="UP001163046"/>
    </source>
</evidence>
<dbReference type="Pfam" id="PF00764">
    <property type="entry name" value="Arginosuc_synth"/>
    <property type="match status" value="1"/>
</dbReference>
<dbReference type="PROSITE" id="PS00564">
    <property type="entry name" value="ARGININOSUCCIN_SYN_1"/>
    <property type="match status" value="1"/>
</dbReference>
<dbReference type="EC" id="6.3.4.5" evidence="6"/>
<dbReference type="GO" id="GO:0006526">
    <property type="term" value="P:L-arginine biosynthetic process"/>
    <property type="evidence" value="ECO:0007669"/>
    <property type="project" value="InterPro"/>
</dbReference>
<dbReference type="InterPro" id="IPR018223">
    <property type="entry name" value="Arginosuc_synth_CS"/>
</dbReference>
<dbReference type="GO" id="GO:0005524">
    <property type="term" value="F:ATP binding"/>
    <property type="evidence" value="ECO:0007669"/>
    <property type="project" value="UniProtKB-KW"/>
</dbReference>
<protein>
    <submittedName>
        <fullName evidence="6">Adenylosuccinate synthetase</fullName>
        <ecNumber evidence="6">6.3.4.5</ecNumber>
    </submittedName>
</protein>
<evidence type="ECO:0000259" key="5">
    <source>
        <dbReference type="Pfam" id="PF00764"/>
    </source>
</evidence>
<gene>
    <name evidence="6" type="primary">ASS1</name>
    <name evidence="6" type="ORF">OS493_014904</name>
</gene>
<reference evidence="6" key="1">
    <citation type="submission" date="2023-01" db="EMBL/GenBank/DDBJ databases">
        <title>Genome assembly of the deep-sea coral Lophelia pertusa.</title>
        <authorList>
            <person name="Herrera S."/>
            <person name="Cordes E."/>
        </authorList>
    </citation>
    <scope>NUCLEOTIDE SEQUENCE</scope>
    <source>
        <strain evidence="6">USNM1676648</strain>
        <tissue evidence="6">Polyp</tissue>
    </source>
</reference>
<accession>A0A9X0CGW4</accession>
<comment type="caution">
    <text evidence="6">The sequence shown here is derived from an EMBL/GenBank/DDBJ whole genome shotgun (WGS) entry which is preliminary data.</text>
</comment>
<dbReference type="GO" id="GO:0005737">
    <property type="term" value="C:cytoplasm"/>
    <property type="evidence" value="ECO:0007669"/>
    <property type="project" value="TreeGrafter"/>
</dbReference>
<dbReference type="Gene3D" id="3.40.50.620">
    <property type="entry name" value="HUPs"/>
    <property type="match status" value="1"/>
</dbReference>
<evidence type="ECO:0000313" key="6">
    <source>
        <dbReference type="EMBL" id="KAJ7334580.1"/>
    </source>
</evidence>
<keyword evidence="4" id="KW-0067">ATP-binding</keyword>
<evidence type="ECO:0000256" key="2">
    <source>
        <dbReference type="ARBA" id="ARBA00022598"/>
    </source>
</evidence>
<evidence type="ECO:0000256" key="3">
    <source>
        <dbReference type="ARBA" id="ARBA00022741"/>
    </source>
</evidence>
<proteinExistence type="predicted"/>
<dbReference type="SUPFAM" id="SSF52402">
    <property type="entry name" value="Adenine nucleotide alpha hydrolases-like"/>
    <property type="match status" value="1"/>
</dbReference>
<dbReference type="InterPro" id="IPR048267">
    <property type="entry name" value="Arginosuc_syn_N"/>
</dbReference>
<dbReference type="AlphaFoldDB" id="A0A9X0CGW4"/>